<dbReference type="VEuPathDB" id="VectorBase:RPRC014999"/>
<dbReference type="Proteomes" id="UP000015103">
    <property type="component" value="Unassembled WGS sequence"/>
</dbReference>
<organism evidence="1 2">
    <name type="scientific">Rhodnius prolixus</name>
    <name type="common">Triatomid bug</name>
    <dbReference type="NCBI Taxonomy" id="13249"/>
    <lineage>
        <taxon>Eukaryota</taxon>
        <taxon>Metazoa</taxon>
        <taxon>Ecdysozoa</taxon>
        <taxon>Arthropoda</taxon>
        <taxon>Hexapoda</taxon>
        <taxon>Insecta</taxon>
        <taxon>Pterygota</taxon>
        <taxon>Neoptera</taxon>
        <taxon>Paraneoptera</taxon>
        <taxon>Hemiptera</taxon>
        <taxon>Heteroptera</taxon>
        <taxon>Panheteroptera</taxon>
        <taxon>Cimicomorpha</taxon>
        <taxon>Reduviidae</taxon>
        <taxon>Triatominae</taxon>
        <taxon>Rhodnius</taxon>
    </lineage>
</organism>
<dbReference type="EnsemblMetazoa" id="RPRC014999-RA">
    <property type="protein sequence ID" value="RPRC014999-PA"/>
    <property type="gene ID" value="RPRC014999"/>
</dbReference>
<dbReference type="HOGENOM" id="CLU_3401383_0_0_1"/>
<evidence type="ECO:0000313" key="1">
    <source>
        <dbReference type="EnsemblMetazoa" id="RPRC014999-PA"/>
    </source>
</evidence>
<dbReference type="InParanoid" id="T1HIX6"/>
<dbReference type="AlphaFoldDB" id="T1HIX6"/>
<name>T1HIX6_RHOPR</name>
<proteinExistence type="predicted"/>
<dbReference type="EMBL" id="ACPB03044440">
    <property type="status" value="NOT_ANNOTATED_CDS"/>
    <property type="molecule type" value="Genomic_DNA"/>
</dbReference>
<accession>T1HIX6</accession>
<keyword evidence="2" id="KW-1185">Reference proteome</keyword>
<evidence type="ECO:0000313" key="2">
    <source>
        <dbReference type="Proteomes" id="UP000015103"/>
    </source>
</evidence>
<reference evidence="1" key="1">
    <citation type="submission" date="2015-05" db="UniProtKB">
        <authorList>
            <consortium name="EnsemblMetazoa"/>
        </authorList>
    </citation>
    <scope>IDENTIFICATION</scope>
</reference>
<protein>
    <submittedName>
        <fullName evidence="1">Uncharacterized protein</fullName>
    </submittedName>
</protein>
<sequence>IWSPLYWFLGVVLFPLQVTTVFDIGKFRKPH</sequence>